<feature type="binding site" evidence="7">
    <location>
        <position position="73"/>
    </location>
    <ligand>
        <name>Mn(2+)</name>
        <dbReference type="ChEBI" id="CHEBI:29035"/>
    </ligand>
</feature>
<accession>A0A3D8IYN5</accession>
<keyword evidence="6" id="KW-0408">Iron</keyword>
<dbReference type="InterPro" id="IPR001189">
    <property type="entry name" value="Mn/Fe_SOD"/>
</dbReference>
<evidence type="ECO:0000259" key="10">
    <source>
        <dbReference type="Pfam" id="PF02777"/>
    </source>
</evidence>
<name>A0A3D8IYN5_9HELI</name>
<comment type="similarity">
    <text evidence="1 8">Belongs to the iron/manganese superoxide dismutase family.</text>
</comment>
<dbReference type="Gene3D" id="1.10.287.990">
    <property type="entry name" value="Fe,Mn superoxide dismutase (SOD) domain"/>
    <property type="match status" value="1"/>
</dbReference>
<evidence type="ECO:0000256" key="8">
    <source>
        <dbReference type="RuleBase" id="RU000414"/>
    </source>
</evidence>
<dbReference type="FunFam" id="1.10.287.990:FF:000002">
    <property type="entry name" value="Superoxide dismutase"/>
    <property type="match status" value="1"/>
</dbReference>
<evidence type="ECO:0000256" key="3">
    <source>
        <dbReference type="ARBA" id="ARBA00012682"/>
    </source>
</evidence>
<comment type="caution">
    <text evidence="11">The sequence shown here is derived from an EMBL/GenBank/DDBJ whole genome shotgun (WGS) entry which is preliminary data.</text>
</comment>
<protein>
    <recommendedName>
        <fullName evidence="3 8">Superoxide dismutase</fullName>
        <ecNumber evidence="3 8">1.15.1.1</ecNumber>
    </recommendedName>
</protein>
<dbReference type="EMBL" id="NXLU01000002">
    <property type="protein sequence ID" value="RDU69671.1"/>
    <property type="molecule type" value="Genomic_DNA"/>
</dbReference>
<dbReference type="GO" id="GO:0004784">
    <property type="term" value="F:superoxide dismutase activity"/>
    <property type="evidence" value="ECO:0007669"/>
    <property type="project" value="UniProtKB-EC"/>
</dbReference>
<evidence type="ECO:0000313" key="11">
    <source>
        <dbReference type="EMBL" id="RDU69671.1"/>
    </source>
</evidence>
<feature type="domain" description="Manganese/iron superoxide dismutase N-terminal" evidence="9">
    <location>
        <begin position="2"/>
        <end position="80"/>
    </location>
</feature>
<organism evidence="11 12">
    <name type="scientific">Helicobacter cholecystus</name>
    <dbReference type="NCBI Taxonomy" id="45498"/>
    <lineage>
        <taxon>Bacteria</taxon>
        <taxon>Pseudomonadati</taxon>
        <taxon>Campylobacterota</taxon>
        <taxon>Epsilonproteobacteria</taxon>
        <taxon>Campylobacterales</taxon>
        <taxon>Helicobacteraceae</taxon>
        <taxon>Helicobacter</taxon>
    </lineage>
</organism>
<feature type="binding site" evidence="7">
    <location>
        <position position="158"/>
    </location>
    <ligand>
        <name>Mn(2+)</name>
        <dbReference type="ChEBI" id="CHEBI:29035"/>
    </ligand>
</feature>
<dbReference type="PROSITE" id="PS00088">
    <property type="entry name" value="SOD_MN"/>
    <property type="match status" value="1"/>
</dbReference>
<dbReference type="SUPFAM" id="SSF54719">
    <property type="entry name" value="Fe,Mn superoxide dismutase (SOD), C-terminal domain"/>
    <property type="match status" value="1"/>
</dbReference>
<dbReference type="PANTHER" id="PTHR42769">
    <property type="entry name" value="SUPEROXIDE DISMUTASE"/>
    <property type="match status" value="1"/>
</dbReference>
<dbReference type="InterPro" id="IPR036314">
    <property type="entry name" value="SOD_C_sf"/>
</dbReference>
<dbReference type="Pfam" id="PF00081">
    <property type="entry name" value="Sod_Fe_N"/>
    <property type="match status" value="1"/>
</dbReference>
<reference evidence="11 12" key="1">
    <citation type="submission" date="2018-04" db="EMBL/GenBank/DDBJ databases">
        <title>Novel Campyloabacter and Helicobacter Species and Strains.</title>
        <authorList>
            <person name="Mannion A.J."/>
            <person name="Shen Z."/>
            <person name="Fox J.G."/>
        </authorList>
    </citation>
    <scope>NUCLEOTIDE SEQUENCE [LARGE SCALE GENOMIC DNA]</scope>
    <source>
        <strain evidence="11 12">ATCC 700242</strain>
    </source>
</reference>
<comment type="function">
    <text evidence="8">Destroys radicals which are normally produced within the cells and which are toxic to biological systems.</text>
</comment>
<dbReference type="InterPro" id="IPR019831">
    <property type="entry name" value="Mn/Fe_SOD_N"/>
</dbReference>
<evidence type="ECO:0000256" key="2">
    <source>
        <dbReference type="ARBA" id="ARBA00011738"/>
    </source>
</evidence>
<keyword evidence="12" id="KW-1185">Reference proteome</keyword>
<evidence type="ECO:0000256" key="7">
    <source>
        <dbReference type="PIRSR" id="PIRSR000349-1"/>
    </source>
</evidence>
<dbReference type="PANTHER" id="PTHR42769:SF3">
    <property type="entry name" value="SUPEROXIDE DISMUTASE [FE] 2, CHLOROPLASTIC"/>
    <property type="match status" value="1"/>
</dbReference>
<dbReference type="AlphaFoldDB" id="A0A3D8IYN5"/>
<dbReference type="SUPFAM" id="SSF46609">
    <property type="entry name" value="Fe,Mn superoxide dismutase (SOD), N-terminal domain"/>
    <property type="match status" value="1"/>
</dbReference>
<evidence type="ECO:0000259" key="9">
    <source>
        <dbReference type="Pfam" id="PF00081"/>
    </source>
</evidence>
<evidence type="ECO:0000313" key="12">
    <source>
        <dbReference type="Proteomes" id="UP000257067"/>
    </source>
</evidence>
<sequence>MFQLRSLPFTQESIVEFISEKTLEYHYGKHHQTYINNLNNLIKDNEFENMHLLDIILKSSGGVFNNAAQIFNHDFYWDSIAPKGSVMSSDLKSAIEAGFGSVEKFQEELISKATTLFGSGWCWLVLTNDKLEIIQTSNAQVPMTEGKIPLLTIDVWEHAYYIDYKNARPNYLGKFWEFINWDFASKMYEEAKTNGMNAIKNYISNLYA</sequence>
<dbReference type="OrthoDB" id="9803125at2"/>
<dbReference type="InterPro" id="IPR036324">
    <property type="entry name" value="Mn/Fe_SOD_N_sf"/>
</dbReference>
<dbReference type="GO" id="GO:0046872">
    <property type="term" value="F:metal ion binding"/>
    <property type="evidence" value="ECO:0007669"/>
    <property type="project" value="UniProtKB-KW"/>
</dbReference>
<dbReference type="Gene3D" id="3.55.40.20">
    <property type="entry name" value="Iron/manganese superoxide dismutase, C-terminal domain"/>
    <property type="match status" value="1"/>
</dbReference>
<dbReference type="EC" id="1.15.1.1" evidence="3 8"/>
<keyword evidence="5 8" id="KW-0560">Oxidoreductase</keyword>
<dbReference type="Proteomes" id="UP000257067">
    <property type="component" value="Unassembled WGS sequence"/>
</dbReference>
<feature type="binding site" evidence="7">
    <location>
        <position position="26"/>
    </location>
    <ligand>
        <name>Mn(2+)</name>
        <dbReference type="ChEBI" id="CHEBI:29035"/>
    </ligand>
</feature>
<evidence type="ECO:0000256" key="4">
    <source>
        <dbReference type="ARBA" id="ARBA00022723"/>
    </source>
</evidence>
<feature type="domain" description="Manganese/iron superoxide dismutase C-terminal" evidence="10">
    <location>
        <begin position="89"/>
        <end position="186"/>
    </location>
</feature>
<evidence type="ECO:0000256" key="1">
    <source>
        <dbReference type="ARBA" id="ARBA00008714"/>
    </source>
</evidence>
<dbReference type="Pfam" id="PF02777">
    <property type="entry name" value="Sod_Fe_C"/>
    <property type="match status" value="1"/>
</dbReference>
<dbReference type="InterPro" id="IPR019833">
    <property type="entry name" value="Mn/Fe_SOD_BS"/>
</dbReference>
<dbReference type="InterPro" id="IPR019832">
    <property type="entry name" value="Mn/Fe_SOD_C"/>
</dbReference>
<dbReference type="RefSeq" id="WP_104724270.1">
    <property type="nucleotide sequence ID" value="NZ_FZNE01000003.1"/>
</dbReference>
<evidence type="ECO:0000256" key="5">
    <source>
        <dbReference type="ARBA" id="ARBA00023002"/>
    </source>
</evidence>
<feature type="binding site" evidence="7">
    <location>
        <position position="154"/>
    </location>
    <ligand>
        <name>Mn(2+)</name>
        <dbReference type="ChEBI" id="CHEBI:29035"/>
    </ligand>
</feature>
<comment type="catalytic activity">
    <reaction evidence="8">
        <text>2 superoxide + 2 H(+) = H2O2 + O2</text>
        <dbReference type="Rhea" id="RHEA:20696"/>
        <dbReference type="ChEBI" id="CHEBI:15378"/>
        <dbReference type="ChEBI" id="CHEBI:15379"/>
        <dbReference type="ChEBI" id="CHEBI:16240"/>
        <dbReference type="ChEBI" id="CHEBI:18421"/>
        <dbReference type="EC" id="1.15.1.1"/>
    </reaction>
</comment>
<evidence type="ECO:0000256" key="6">
    <source>
        <dbReference type="ARBA" id="ARBA00023004"/>
    </source>
</evidence>
<keyword evidence="4 7" id="KW-0479">Metal-binding</keyword>
<comment type="subunit">
    <text evidence="2">Homodimer.</text>
</comment>
<proteinExistence type="inferred from homology"/>
<dbReference type="FunFam" id="3.55.40.20:FF:000004">
    <property type="entry name" value="Superoxide dismutase [Fe]"/>
    <property type="match status" value="1"/>
</dbReference>
<dbReference type="PIRSF" id="PIRSF000349">
    <property type="entry name" value="SODismutase"/>
    <property type="match status" value="1"/>
</dbReference>
<gene>
    <name evidence="11" type="ORF">CQA62_03225</name>
</gene>
<dbReference type="PRINTS" id="PR01703">
    <property type="entry name" value="MNSODISMTASE"/>
</dbReference>